<evidence type="ECO:0000259" key="3">
    <source>
        <dbReference type="PROSITE" id="PS50893"/>
    </source>
</evidence>
<keyword evidence="2" id="KW-0067">ATP-binding</keyword>
<evidence type="ECO:0000313" key="4">
    <source>
        <dbReference type="EMBL" id="EWY39635.1"/>
    </source>
</evidence>
<dbReference type="Gene3D" id="3.40.50.300">
    <property type="entry name" value="P-loop containing nucleotide triphosphate hydrolases"/>
    <property type="match status" value="1"/>
</dbReference>
<dbReference type="InterPro" id="IPR017871">
    <property type="entry name" value="ABC_transporter-like_CS"/>
</dbReference>
<dbReference type="SUPFAM" id="SSF52540">
    <property type="entry name" value="P-loop containing nucleoside triphosphate hydrolases"/>
    <property type="match status" value="1"/>
</dbReference>
<dbReference type="InterPro" id="IPR003439">
    <property type="entry name" value="ABC_transporter-like_ATP-bd"/>
</dbReference>
<dbReference type="Proteomes" id="UP000019486">
    <property type="component" value="Unassembled WGS sequence"/>
</dbReference>
<evidence type="ECO:0000256" key="2">
    <source>
        <dbReference type="ARBA" id="ARBA00022840"/>
    </source>
</evidence>
<dbReference type="InterPro" id="IPR027417">
    <property type="entry name" value="P-loop_NTPase"/>
</dbReference>
<dbReference type="AlphaFoldDB" id="W9H0F0"/>
<dbReference type="SMART" id="SM00382">
    <property type="entry name" value="AAA"/>
    <property type="match status" value="1"/>
</dbReference>
<comment type="caution">
    <text evidence="4">The sequence shown here is derived from an EMBL/GenBank/DDBJ whole genome shotgun (WGS) entry which is preliminary data.</text>
</comment>
<dbReference type="CDD" id="cd03214">
    <property type="entry name" value="ABC_Iron-Siderophores_B12_Hemin"/>
    <property type="match status" value="1"/>
</dbReference>
<dbReference type="OrthoDB" id="9810077at2"/>
<proteinExistence type="predicted"/>
<dbReference type="RefSeq" id="WP_037454085.1">
    <property type="nucleotide sequence ID" value="NZ_AVFL01000011.1"/>
</dbReference>
<gene>
    <name evidence="4" type="ORF">N825_05990</name>
</gene>
<dbReference type="STRING" id="1385369.N825_05990"/>
<dbReference type="PROSITE" id="PS50893">
    <property type="entry name" value="ABC_TRANSPORTER_2"/>
    <property type="match status" value="1"/>
</dbReference>
<sequence length="263" mass="27537">MSLSLENVSAGYAGRPVLSGLDLAEVPSGSIVALVGANGAGKSTLLRGIAGLGEAKGRIVLDGQDISELPPEMLVGRIGYLPQALPQGSSLIAYEAVMSAVRAARPDSPRAGGAAAIEQVFDTLGLRDLAMRRLRELSGGQRQMVGLAQVLVRKPRLLLLDEPTSALDLRWQLTVLETVRRMADAEGAICVIAIHDINLALRFCDRLVVLGGGGVLSSGPPATALDADVLRRAYGIEARVEACSRGFAIVLADHALSLDHHSP</sequence>
<dbReference type="PROSITE" id="PS00211">
    <property type="entry name" value="ABC_TRANSPORTER_1"/>
    <property type="match status" value="1"/>
</dbReference>
<dbReference type="PANTHER" id="PTHR42794:SF2">
    <property type="entry name" value="ABC TRANSPORTER ATP-BINDING PROTEIN"/>
    <property type="match status" value="1"/>
</dbReference>
<evidence type="ECO:0000256" key="1">
    <source>
        <dbReference type="ARBA" id="ARBA00022741"/>
    </source>
</evidence>
<accession>W9H0F0</accession>
<evidence type="ECO:0000313" key="5">
    <source>
        <dbReference type="Proteomes" id="UP000019486"/>
    </source>
</evidence>
<keyword evidence="1" id="KW-0547">Nucleotide-binding</keyword>
<dbReference type="InterPro" id="IPR003593">
    <property type="entry name" value="AAA+_ATPase"/>
</dbReference>
<keyword evidence="5" id="KW-1185">Reference proteome</keyword>
<dbReference type="Pfam" id="PF00005">
    <property type="entry name" value="ABC_tran"/>
    <property type="match status" value="1"/>
</dbReference>
<organism evidence="4 5">
    <name type="scientific">Skermanella stibiiresistens SB22</name>
    <dbReference type="NCBI Taxonomy" id="1385369"/>
    <lineage>
        <taxon>Bacteria</taxon>
        <taxon>Pseudomonadati</taxon>
        <taxon>Pseudomonadota</taxon>
        <taxon>Alphaproteobacteria</taxon>
        <taxon>Rhodospirillales</taxon>
        <taxon>Azospirillaceae</taxon>
        <taxon>Skermanella</taxon>
    </lineage>
</organism>
<feature type="domain" description="ABC transporter" evidence="3">
    <location>
        <begin position="3"/>
        <end position="237"/>
    </location>
</feature>
<dbReference type="PANTHER" id="PTHR42794">
    <property type="entry name" value="HEMIN IMPORT ATP-BINDING PROTEIN HMUV"/>
    <property type="match status" value="1"/>
</dbReference>
<name>W9H0F0_9PROT</name>
<dbReference type="PATRIC" id="fig|1385369.3.peg.3405"/>
<dbReference type="GO" id="GO:0016887">
    <property type="term" value="F:ATP hydrolysis activity"/>
    <property type="evidence" value="ECO:0007669"/>
    <property type="project" value="InterPro"/>
</dbReference>
<dbReference type="GO" id="GO:0005524">
    <property type="term" value="F:ATP binding"/>
    <property type="evidence" value="ECO:0007669"/>
    <property type="project" value="UniProtKB-KW"/>
</dbReference>
<dbReference type="EMBL" id="AVFL01000011">
    <property type="protein sequence ID" value="EWY39635.1"/>
    <property type="molecule type" value="Genomic_DNA"/>
</dbReference>
<reference evidence="4 5" key="1">
    <citation type="submission" date="2013-08" db="EMBL/GenBank/DDBJ databases">
        <title>The genome sequence of Skermanella stibiiresistens.</title>
        <authorList>
            <person name="Zhu W."/>
            <person name="Wang G."/>
        </authorList>
    </citation>
    <scope>NUCLEOTIDE SEQUENCE [LARGE SCALE GENOMIC DNA]</scope>
    <source>
        <strain evidence="4 5">SB22</strain>
    </source>
</reference>
<protein>
    <submittedName>
        <fullName evidence="4">ABC transporter</fullName>
    </submittedName>
</protein>